<dbReference type="PANTHER" id="PTHR11675:SF28">
    <property type="entry name" value="POLYPEPTIDE N-ACETYLGALACTOSAMINYLTRANSFERASE 9"/>
    <property type="match status" value="1"/>
</dbReference>
<reference evidence="31" key="1">
    <citation type="submission" date="2023-06" db="EMBL/GenBank/DDBJ databases">
        <title>Male Hemibagrus guttatus genome.</title>
        <authorList>
            <person name="Bian C."/>
        </authorList>
    </citation>
    <scope>NUCLEOTIDE SEQUENCE</scope>
    <source>
        <strain evidence="31">Male_cb2023</strain>
        <tissue evidence="31">Muscle</tissue>
    </source>
</reference>
<evidence type="ECO:0000256" key="19">
    <source>
        <dbReference type="ARBA" id="ARBA00023034"/>
    </source>
</evidence>
<evidence type="ECO:0000256" key="16">
    <source>
        <dbReference type="ARBA" id="ARBA00022918"/>
    </source>
</evidence>
<dbReference type="GO" id="GO:0000139">
    <property type="term" value="C:Golgi membrane"/>
    <property type="evidence" value="ECO:0007669"/>
    <property type="project" value="UniProtKB-SubCell"/>
</dbReference>
<keyword evidence="23" id="KW-0464">Manganese</keyword>
<evidence type="ECO:0000256" key="12">
    <source>
        <dbReference type="ARBA" id="ARBA00022723"/>
    </source>
</evidence>
<dbReference type="Gene3D" id="2.80.10.50">
    <property type="match status" value="1"/>
</dbReference>
<dbReference type="SUPFAM" id="SSF50370">
    <property type="entry name" value="Ricin B-like lectins"/>
    <property type="match status" value="1"/>
</dbReference>
<dbReference type="GO" id="GO:0004523">
    <property type="term" value="F:RNA-DNA hybrid ribonuclease activity"/>
    <property type="evidence" value="ECO:0007669"/>
    <property type="project" value="UniProtKB-EC"/>
</dbReference>
<proteinExistence type="inferred from homology"/>
<evidence type="ECO:0000256" key="25">
    <source>
        <dbReference type="ARBA" id="ARBA00073733"/>
    </source>
</evidence>
<keyword evidence="12" id="KW-0479">Metal-binding</keyword>
<dbReference type="GO" id="GO:0003964">
    <property type="term" value="F:RNA-directed DNA polymerase activity"/>
    <property type="evidence" value="ECO:0007669"/>
    <property type="project" value="UniProtKB-KW"/>
</dbReference>
<evidence type="ECO:0000256" key="26">
    <source>
        <dbReference type="ARBA" id="ARBA00075780"/>
    </source>
</evidence>
<organism evidence="31 32">
    <name type="scientific">Hemibagrus guttatus</name>
    <dbReference type="NCBI Taxonomy" id="175788"/>
    <lineage>
        <taxon>Eukaryota</taxon>
        <taxon>Metazoa</taxon>
        <taxon>Chordata</taxon>
        <taxon>Craniata</taxon>
        <taxon>Vertebrata</taxon>
        <taxon>Euteleostomi</taxon>
        <taxon>Actinopterygii</taxon>
        <taxon>Neopterygii</taxon>
        <taxon>Teleostei</taxon>
        <taxon>Ostariophysi</taxon>
        <taxon>Siluriformes</taxon>
        <taxon>Bagridae</taxon>
        <taxon>Hemibagrus</taxon>
    </lineage>
</organism>
<dbReference type="CDD" id="cd09274">
    <property type="entry name" value="RNase_HI_RT_Ty3"/>
    <property type="match status" value="1"/>
</dbReference>
<evidence type="ECO:0000256" key="2">
    <source>
        <dbReference type="ARBA" id="ARBA00004323"/>
    </source>
</evidence>
<comment type="pathway">
    <text evidence="3">Protein modification; protein glycosylation.</text>
</comment>
<dbReference type="InterPro" id="IPR043128">
    <property type="entry name" value="Rev_trsase/Diguanyl_cyclase"/>
</dbReference>
<evidence type="ECO:0000256" key="28">
    <source>
        <dbReference type="ARBA" id="ARBA00082350"/>
    </source>
</evidence>
<dbReference type="InterPro" id="IPR035992">
    <property type="entry name" value="Ricin_B-like_lectins"/>
</dbReference>
<evidence type="ECO:0000256" key="17">
    <source>
        <dbReference type="ARBA" id="ARBA00022968"/>
    </source>
</evidence>
<keyword evidence="9 29" id="KW-0812">Transmembrane</keyword>
<evidence type="ECO:0000256" key="24">
    <source>
        <dbReference type="ARBA" id="ARBA00057231"/>
    </source>
</evidence>
<dbReference type="EMBL" id="JAUCMX010000021">
    <property type="protein sequence ID" value="KAK3514691.1"/>
    <property type="molecule type" value="Genomic_DNA"/>
</dbReference>
<dbReference type="InterPro" id="IPR041373">
    <property type="entry name" value="RT_RNaseH"/>
</dbReference>
<dbReference type="FunFam" id="3.90.550.10:FF:000203">
    <property type="entry name" value="Polypeptide N-acetylgalactosaminyltransferase 9"/>
    <property type="match status" value="1"/>
</dbReference>
<comment type="subcellular location">
    <subcellularLocation>
        <location evidence="2">Golgi apparatus membrane</location>
        <topology evidence="2">Single-pass type II membrane protein</topology>
    </subcellularLocation>
</comment>
<dbReference type="InterPro" id="IPR001173">
    <property type="entry name" value="Glyco_trans_2-like"/>
</dbReference>
<dbReference type="GO" id="GO:0046872">
    <property type="term" value="F:metal ion binding"/>
    <property type="evidence" value="ECO:0007669"/>
    <property type="project" value="UniProtKB-KW"/>
</dbReference>
<evidence type="ECO:0000256" key="23">
    <source>
        <dbReference type="ARBA" id="ARBA00023211"/>
    </source>
</evidence>
<comment type="similarity">
    <text evidence="4">Belongs to the beta type-B retroviral polymerase family. HERV class-II K(HML-2) pol subfamily.</text>
</comment>
<dbReference type="Pfam" id="PF00652">
    <property type="entry name" value="Ricin_B_lectin"/>
    <property type="match status" value="1"/>
</dbReference>
<dbReference type="GO" id="GO:0006493">
    <property type="term" value="P:protein O-linked glycosylation"/>
    <property type="evidence" value="ECO:0007669"/>
    <property type="project" value="TreeGrafter"/>
</dbReference>
<keyword evidence="17" id="KW-0735">Signal-anchor</keyword>
<dbReference type="InterPro" id="IPR000477">
    <property type="entry name" value="RT_dom"/>
</dbReference>
<evidence type="ECO:0000256" key="3">
    <source>
        <dbReference type="ARBA" id="ARBA00004922"/>
    </source>
</evidence>
<accession>A0AAE0Q6P5</accession>
<dbReference type="InterPro" id="IPR000772">
    <property type="entry name" value="Ricin_B_lectin"/>
</dbReference>
<protein>
    <recommendedName>
        <fullName evidence="25">Polypeptide N-acetylgalactosaminyltransferase 9</fullName>
        <ecNumber evidence="6">2.4.1.41</ecNumber>
        <ecNumber evidence="5">3.1.26.4</ecNumber>
    </recommendedName>
    <alternativeName>
        <fullName evidence="28">Polypeptide GalNAc transferase 9</fullName>
    </alternativeName>
    <alternativeName>
        <fullName evidence="27">Protein-UDP acetylgalactosaminyltransferase 9</fullName>
    </alternativeName>
    <alternativeName>
        <fullName evidence="26">UDP-GalNAc:polypeptide N-acetylgalactosaminyltransferase 9</fullName>
    </alternativeName>
</protein>
<dbReference type="SMART" id="SM00458">
    <property type="entry name" value="RICIN"/>
    <property type="match status" value="1"/>
</dbReference>
<keyword evidence="22" id="KW-0325">Glycoprotein</keyword>
<dbReference type="PROSITE" id="PS50231">
    <property type="entry name" value="RICIN_B_LECTIN"/>
    <property type="match status" value="1"/>
</dbReference>
<evidence type="ECO:0000256" key="21">
    <source>
        <dbReference type="ARBA" id="ARBA00023157"/>
    </source>
</evidence>
<comment type="function">
    <text evidence="24">Catalyzes the initial reaction in O-linked oligosaccharide biosynthesis, the transfer of an N-acetyl-D-galactosamine residue to a serine or threonine residue on the protein receptor. Does not glycosylate apomucin or SDC3.</text>
</comment>
<keyword evidence="15" id="KW-0378">Hydrolase</keyword>
<name>A0AAE0Q6P5_9TELE</name>
<gene>
    <name evidence="31" type="ORF">QTP70_027775</name>
</gene>
<dbReference type="Pfam" id="PF00078">
    <property type="entry name" value="RVT_1"/>
    <property type="match status" value="1"/>
</dbReference>
<dbReference type="Gene3D" id="3.30.70.270">
    <property type="match status" value="2"/>
</dbReference>
<dbReference type="AlphaFoldDB" id="A0AAE0Q6P5"/>
<dbReference type="FunFam" id="2.80.10.50:FF:000025">
    <property type="entry name" value="Polypeptide N-acetylgalactosaminyltransferase"/>
    <property type="match status" value="1"/>
</dbReference>
<keyword evidence="32" id="KW-1185">Reference proteome</keyword>
<dbReference type="CDD" id="cd01647">
    <property type="entry name" value="RT_LTR"/>
    <property type="match status" value="1"/>
</dbReference>
<evidence type="ECO:0000259" key="30">
    <source>
        <dbReference type="PROSITE" id="PS50878"/>
    </source>
</evidence>
<keyword evidence="20 29" id="KW-0472">Membrane</keyword>
<keyword evidence="21" id="KW-1015">Disulfide bond</keyword>
<keyword evidence="19" id="KW-0333">Golgi apparatus</keyword>
<dbReference type="SUPFAM" id="SSF56672">
    <property type="entry name" value="DNA/RNA polymerases"/>
    <property type="match status" value="1"/>
</dbReference>
<dbReference type="Pfam" id="PF17917">
    <property type="entry name" value="RT_RNaseH"/>
    <property type="match status" value="1"/>
</dbReference>
<dbReference type="EC" id="3.1.26.4" evidence="5"/>
<evidence type="ECO:0000256" key="1">
    <source>
        <dbReference type="ARBA" id="ARBA00001936"/>
    </source>
</evidence>
<evidence type="ECO:0000256" key="20">
    <source>
        <dbReference type="ARBA" id="ARBA00023136"/>
    </source>
</evidence>
<dbReference type="InterPro" id="IPR029044">
    <property type="entry name" value="Nucleotide-diphossugar_trans"/>
</dbReference>
<feature type="domain" description="Reverse transcriptase" evidence="30">
    <location>
        <begin position="536"/>
        <end position="715"/>
    </location>
</feature>
<comment type="caution">
    <text evidence="31">The sequence shown here is derived from an EMBL/GenBank/DDBJ whole genome shotgun (WGS) entry which is preliminary data.</text>
</comment>
<evidence type="ECO:0000256" key="8">
    <source>
        <dbReference type="ARBA" id="ARBA00022679"/>
    </source>
</evidence>
<evidence type="ECO:0000256" key="22">
    <source>
        <dbReference type="ARBA" id="ARBA00023180"/>
    </source>
</evidence>
<sequence>MAAARKIKTLLTVNILVFVGIVLFSVYCRIQDRSEELVQLGRSGEARSRTRHGKVTETDRQSILHRLERLEDVVYNQLNGVSKAMGLLEGPGGLGQGGAAATLGGESPEGGGKYEEYGYNAQLSERISLDRNIPDYRPKKCKQLTYSDDLPQISVVFIFVNEALSVILRSVHSVVNHTPAHLLKEIILVDDNSDSVELKYNLDQYVNKRYPGLVKIVRNSKREGLIRARIHGWNAATAPVVGFFDAHVEFNMAWAEPILSRIKEEHTRIILPAIDNIKYNTFEVQQYANAAHGYNWGLWCMYIIPPQDWLDKGDETAPIRTPAMIGCSFVVDREYFGEIGLLDPGMEVYGGENIELGMRDLGIPTFPCVPSLRITAIDSQPIGEGYLKRQTELLEFQVGLFNHEQLAFYVTSSPANPVILGFPWLRRHDPQISWHSGELVRWSPTCLKECLREPVSRPCRTSCVEEAIPAAHGHIPHAYADFKEVFSEEKAARLPSHQVWDCAIDLLPNTSLPKGRIYPLSLPEARAMEDYIEAALAAGHIRPYTSPAAAGFFFVGKKDGGLRPCIDYRGLNAITVRYPYPLPLVPAALEQLRGARLFTKLDLRSTYNLVRIHKGDEWKTAFHTIHGHYEYRVMPFGLTNAPAVFQALINGVFQDLLGKGVIAYIDDILVYSTSMEEHVRHVREVLTRLQRHHLYVKLEKCEFHRTTVTFLGYVISRQGVEMDAVKVRAVTEWPAPATVRELQHFLGFANFYRRFIRNYSSVAGPLTKLTAAEANYDVGNWELLSIKAALEEWRHWLEGARHPFQVLTDHRNLEYLRGAKRLNPRQARWALFFTRFLFTVTYRPGSKNGKPDALSRQFEAASEPVQPDLILPATAILAPVQWNLVEEIRRAHTDEPPPAGCPPTKIFVPRQFRPQVWQCGGSMEVLPCARVAHIERTKKPYNNDIDYYAKRNALRAAEVWMDEFKSHVYMAWNIPMNNPGVDFGDVSERVALRNRLKCKSFRWYLQHVYPEMRIYNNTITYGEVRNSKASGYCLDQGSEDDNRAILYPCHGMSSQLARYSTEGLLQLGPLGSTTFLPDTKCLLDDGRGRTPSLKKCDAVSRSSQRLWDFTQNGPIINRDTGRCLEVEMSKEASFGLRLVMQRCSGQKWMIRNWIKHPRH</sequence>
<evidence type="ECO:0000256" key="27">
    <source>
        <dbReference type="ARBA" id="ARBA00081024"/>
    </source>
</evidence>
<dbReference type="EC" id="2.4.1.41" evidence="6"/>
<keyword evidence="11" id="KW-0540">Nuclease</keyword>
<evidence type="ECO:0000256" key="10">
    <source>
        <dbReference type="ARBA" id="ARBA00022695"/>
    </source>
</evidence>
<evidence type="ECO:0000256" key="7">
    <source>
        <dbReference type="ARBA" id="ARBA00022676"/>
    </source>
</evidence>
<evidence type="ECO:0000256" key="9">
    <source>
        <dbReference type="ARBA" id="ARBA00022692"/>
    </source>
</evidence>
<evidence type="ECO:0000256" key="18">
    <source>
        <dbReference type="ARBA" id="ARBA00022989"/>
    </source>
</evidence>
<evidence type="ECO:0000256" key="15">
    <source>
        <dbReference type="ARBA" id="ARBA00022801"/>
    </source>
</evidence>
<dbReference type="Gene3D" id="3.90.550.10">
    <property type="entry name" value="Spore Coat Polysaccharide Biosynthesis Protein SpsA, Chain A"/>
    <property type="match status" value="2"/>
</dbReference>
<comment type="cofactor">
    <cofactor evidence="1">
        <name>Mn(2+)</name>
        <dbReference type="ChEBI" id="CHEBI:29035"/>
    </cofactor>
</comment>
<evidence type="ECO:0000313" key="32">
    <source>
        <dbReference type="Proteomes" id="UP001274896"/>
    </source>
</evidence>
<evidence type="ECO:0000256" key="11">
    <source>
        <dbReference type="ARBA" id="ARBA00022722"/>
    </source>
</evidence>
<evidence type="ECO:0000256" key="6">
    <source>
        <dbReference type="ARBA" id="ARBA00012644"/>
    </source>
</evidence>
<evidence type="ECO:0000313" key="31">
    <source>
        <dbReference type="EMBL" id="KAK3514691.1"/>
    </source>
</evidence>
<keyword evidence="13" id="KW-0430">Lectin</keyword>
<dbReference type="SUPFAM" id="SSF53448">
    <property type="entry name" value="Nucleotide-diphospho-sugar transferases"/>
    <property type="match status" value="2"/>
</dbReference>
<dbReference type="FunFam" id="3.90.550.10:FF:000192">
    <property type="entry name" value="Polypeptide N-acetylgalactosaminyltransferase 9"/>
    <property type="match status" value="1"/>
</dbReference>
<evidence type="ECO:0000256" key="4">
    <source>
        <dbReference type="ARBA" id="ARBA00010879"/>
    </source>
</evidence>
<feature type="transmembrane region" description="Helical" evidence="29">
    <location>
        <begin position="7"/>
        <end position="27"/>
    </location>
</feature>
<evidence type="ECO:0000256" key="13">
    <source>
        <dbReference type="ARBA" id="ARBA00022734"/>
    </source>
</evidence>
<keyword evidence="8" id="KW-0808">Transferase</keyword>
<dbReference type="PANTHER" id="PTHR11675">
    <property type="entry name" value="N-ACETYLGALACTOSAMINYLTRANSFERASE"/>
    <property type="match status" value="1"/>
</dbReference>
<dbReference type="PROSITE" id="PS50878">
    <property type="entry name" value="RT_POL"/>
    <property type="match status" value="1"/>
</dbReference>
<dbReference type="Pfam" id="PF00535">
    <property type="entry name" value="Glycos_transf_2"/>
    <property type="match status" value="1"/>
</dbReference>
<keyword evidence="7" id="KW-0328">Glycosyltransferase</keyword>
<evidence type="ECO:0000256" key="29">
    <source>
        <dbReference type="SAM" id="Phobius"/>
    </source>
</evidence>
<dbReference type="Gene3D" id="3.10.10.10">
    <property type="entry name" value="HIV Type 1 Reverse Transcriptase, subunit A, domain 1"/>
    <property type="match status" value="1"/>
</dbReference>
<dbReference type="InterPro" id="IPR043502">
    <property type="entry name" value="DNA/RNA_pol_sf"/>
</dbReference>
<keyword evidence="16" id="KW-0695">RNA-directed DNA polymerase</keyword>
<dbReference type="GO" id="GO:0004653">
    <property type="term" value="F:polypeptide N-acetylgalactosaminyltransferase activity"/>
    <property type="evidence" value="ECO:0007669"/>
    <property type="project" value="UniProtKB-EC"/>
</dbReference>
<keyword evidence="14" id="KW-0255">Endonuclease</keyword>
<evidence type="ECO:0000256" key="14">
    <source>
        <dbReference type="ARBA" id="ARBA00022759"/>
    </source>
</evidence>
<keyword evidence="18 29" id="KW-1133">Transmembrane helix</keyword>
<dbReference type="GO" id="GO:0030246">
    <property type="term" value="F:carbohydrate binding"/>
    <property type="evidence" value="ECO:0007669"/>
    <property type="project" value="UniProtKB-KW"/>
</dbReference>
<evidence type="ECO:0000256" key="5">
    <source>
        <dbReference type="ARBA" id="ARBA00012180"/>
    </source>
</evidence>
<dbReference type="Proteomes" id="UP001274896">
    <property type="component" value="Unassembled WGS sequence"/>
</dbReference>
<keyword evidence="10" id="KW-0548">Nucleotidyltransferase</keyword>